<dbReference type="STRING" id="57664.SAMN05661003_103126"/>
<evidence type="ECO:0000256" key="1">
    <source>
        <dbReference type="ARBA" id="ARBA00004141"/>
    </source>
</evidence>
<feature type="transmembrane region" description="Helical" evidence="6">
    <location>
        <begin position="30"/>
        <end position="48"/>
    </location>
</feature>
<feature type="transmembrane region" description="Helical" evidence="6">
    <location>
        <begin position="272"/>
        <end position="290"/>
    </location>
</feature>
<feature type="transmembrane region" description="Helical" evidence="6">
    <location>
        <begin position="154"/>
        <end position="171"/>
    </location>
</feature>
<dbReference type="RefSeq" id="WP_092076968.1">
    <property type="nucleotide sequence ID" value="NZ_FNAQ01000003.1"/>
</dbReference>
<dbReference type="Proteomes" id="UP000243205">
    <property type="component" value="Unassembled WGS sequence"/>
</dbReference>
<evidence type="ECO:0000256" key="6">
    <source>
        <dbReference type="SAM" id="Phobius"/>
    </source>
</evidence>
<dbReference type="EMBL" id="FNAQ01000003">
    <property type="protein sequence ID" value="SDE06087.1"/>
    <property type="molecule type" value="Genomic_DNA"/>
</dbReference>
<evidence type="ECO:0000259" key="7">
    <source>
        <dbReference type="Pfam" id="PF00892"/>
    </source>
</evidence>
<feature type="transmembrane region" description="Helical" evidence="6">
    <location>
        <begin position="243"/>
        <end position="265"/>
    </location>
</feature>
<dbReference type="AlphaFoldDB" id="A0A1G6ZV20"/>
<evidence type="ECO:0000313" key="9">
    <source>
        <dbReference type="Proteomes" id="UP000243205"/>
    </source>
</evidence>
<sequence>MSGLALALIVFSALMHAVWNLLVKRSSDKTVFIWWMFVCSGSLLNLLVWLQTGQLPRPPLATLVLALGAACSFVAYHWCNGVAYSRGDLSLAYPLSQTSMIYTPLWAVLFLGEQLRPGGIVGILLVLVGAYAVQLPDLTRANLLRPLRNLGQPAVRAALLAGLIYSVGVVLDKLGITSYSPLYFTQLLVTVMLVLMTLNLLRPCYRGRVLACLRRDGRLIALSGPVMLGSFLSFRYGLSLAPVSYAVPVRQVSLLFGVLFGVLCLHESCGRIRFGAALLILVGVCFIRLGG</sequence>
<dbReference type="PANTHER" id="PTHR32322:SF2">
    <property type="entry name" value="EAMA DOMAIN-CONTAINING PROTEIN"/>
    <property type="match status" value="1"/>
</dbReference>
<dbReference type="GO" id="GO:0016020">
    <property type="term" value="C:membrane"/>
    <property type="evidence" value="ECO:0007669"/>
    <property type="project" value="UniProtKB-SubCell"/>
</dbReference>
<dbReference type="OrthoDB" id="9783707at2"/>
<dbReference type="Gene3D" id="1.10.3730.20">
    <property type="match status" value="1"/>
</dbReference>
<feature type="transmembrane region" description="Helical" evidence="6">
    <location>
        <begin position="60"/>
        <end position="78"/>
    </location>
</feature>
<feature type="transmembrane region" description="Helical" evidence="6">
    <location>
        <begin position="217"/>
        <end position="237"/>
    </location>
</feature>
<keyword evidence="4 6" id="KW-1133">Transmembrane helix</keyword>
<proteinExistence type="inferred from homology"/>
<evidence type="ECO:0000256" key="4">
    <source>
        <dbReference type="ARBA" id="ARBA00022989"/>
    </source>
</evidence>
<keyword evidence="9" id="KW-1185">Reference proteome</keyword>
<dbReference type="SUPFAM" id="SSF103481">
    <property type="entry name" value="Multidrug resistance efflux transporter EmrE"/>
    <property type="match status" value="2"/>
</dbReference>
<reference evidence="9" key="1">
    <citation type="submission" date="2016-10" db="EMBL/GenBank/DDBJ databases">
        <authorList>
            <person name="Varghese N."/>
            <person name="Submissions S."/>
        </authorList>
    </citation>
    <scope>NUCLEOTIDE SEQUENCE [LARGE SCALE GENOMIC DNA]</scope>
    <source>
        <strain evidence="9">DSM 8987</strain>
    </source>
</reference>
<feature type="transmembrane region" description="Helical" evidence="6">
    <location>
        <begin position="115"/>
        <end position="133"/>
    </location>
</feature>
<organism evidence="8 9">
    <name type="scientific">Desulfuromonas thiophila</name>
    <dbReference type="NCBI Taxonomy" id="57664"/>
    <lineage>
        <taxon>Bacteria</taxon>
        <taxon>Pseudomonadati</taxon>
        <taxon>Thermodesulfobacteriota</taxon>
        <taxon>Desulfuromonadia</taxon>
        <taxon>Desulfuromonadales</taxon>
        <taxon>Desulfuromonadaceae</taxon>
        <taxon>Desulfuromonas</taxon>
    </lineage>
</organism>
<dbReference type="PANTHER" id="PTHR32322">
    <property type="entry name" value="INNER MEMBRANE TRANSPORTER"/>
    <property type="match status" value="1"/>
</dbReference>
<accession>A0A1G6ZV20</accession>
<keyword evidence="5 6" id="KW-0472">Membrane</keyword>
<feature type="domain" description="EamA" evidence="7">
    <location>
        <begin position="5"/>
        <end position="132"/>
    </location>
</feature>
<dbReference type="InterPro" id="IPR000620">
    <property type="entry name" value="EamA_dom"/>
</dbReference>
<feature type="transmembrane region" description="Helical" evidence="6">
    <location>
        <begin position="183"/>
        <end position="205"/>
    </location>
</feature>
<protein>
    <submittedName>
        <fullName evidence="8">Uncharacterized membrane protein</fullName>
    </submittedName>
</protein>
<keyword evidence="3 6" id="KW-0812">Transmembrane</keyword>
<dbReference type="Pfam" id="PF00892">
    <property type="entry name" value="EamA"/>
    <property type="match status" value="2"/>
</dbReference>
<comment type="similarity">
    <text evidence="2">Belongs to the EamA transporter family.</text>
</comment>
<name>A0A1G6ZV20_9BACT</name>
<dbReference type="InterPro" id="IPR050638">
    <property type="entry name" value="AA-Vitamin_Transporters"/>
</dbReference>
<evidence type="ECO:0000313" key="8">
    <source>
        <dbReference type="EMBL" id="SDE06087.1"/>
    </source>
</evidence>
<feature type="domain" description="EamA" evidence="7">
    <location>
        <begin position="157"/>
        <end position="287"/>
    </location>
</feature>
<evidence type="ECO:0000256" key="2">
    <source>
        <dbReference type="ARBA" id="ARBA00007362"/>
    </source>
</evidence>
<gene>
    <name evidence="8" type="ORF">SAMN05661003_103126</name>
</gene>
<evidence type="ECO:0000256" key="5">
    <source>
        <dbReference type="ARBA" id="ARBA00023136"/>
    </source>
</evidence>
<dbReference type="InterPro" id="IPR037185">
    <property type="entry name" value="EmrE-like"/>
</dbReference>
<comment type="subcellular location">
    <subcellularLocation>
        <location evidence="1">Membrane</location>
        <topology evidence="1">Multi-pass membrane protein</topology>
    </subcellularLocation>
</comment>
<evidence type="ECO:0000256" key="3">
    <source>
        <dbReference type="ARBA" id="ARBA00022692"/>
    </source>
</evidence>